<keyword evidence="13" id="KW-1185">Reference proteome</keyword>
<keyword evidence="6" id="KW-0411">Iron-sulfur</keyword>
<dbReference type="InterPro" id="IPR036922">
    <property type="entry name" value="Rieske_2Fe-2S_sf"/>
</dbReference>
<keyword evidence="3" id="KW-0001">2Fe-2S</keyword>
<evidence type="ECO:0000259" key="11">
    <source>
        <dbReference type="PROSITE" id="PS51296"/>
    </source>
</evidence>
<dbReference type="Gene3D" id="2.102.10.10">
    <property type="entry name" value="Rieske [2Fe-2S] iron-sulphur domain"/>
    <property type="match status" value="1"/>
</dbReference>
<dbReference type="SUPFAM" id="SSF50022">
    <property type="entry name" value="ISP domain"/>
    <property type="match status" value="1"/>
</dbReference>
<evidence type="ECO:0000256" key="4">
    <source>
        <dbReference type="ARBA" id="ARBA00022723"/>
    </source>
</evidence>
<accession>A0A1H1PII1</accession>
<dbReference type="InterPro" id="IPR006311">
    <property type="entry name" value="TAT_signal"/>
</dbReference>
<dbReference type="RefSeq" id="WP_091410876.1">
    <property type="nucleotide sequence ID" value="NZ_LT629749.1"/>
</dbReference>
<dbReference type="Proteomes" id="UP000199092">
    <property type="component" value="Chromosome I"/>
</dbReference>
<name>A0A1H1PII1_9ACTN</name>
<dbReference type="InterPro" id="IPR014349">
    <property type="entry name" value="Rieske_Fe-S_prot"/>
</dbReference>
<gene>
    <name evidence="12" type="ORF">SAMN04488543_1090</name>
</gene>
<dbReference type="PROSITE" id="PS51318">
    <property type="entry name" value="TAT"/>
    <property type="match status" value="1"/>
</dbReference>
<dbReference type="GO" id="GO:0016020">
    <property type="term" value="C:membrane"/>
    <property type="evidence" value="ECO:0007669"/>
    <property type="project" value="InterPro"/>
</dbReference>
<dbReference type="Pfam" id="PF00355">
    <property type="entry name" value="Rieske"/>
    <property type="match status" value="1"/>
</dbReference>
<dbReference type="EMBL" id="LT629749">
    <property type="protein sequence ID" value="SDS10880.1"/>
    <property type="molecule type" value="Genomic_DNA"/>
</dbReference>
<evidence type="ECO:0000256" key="5">
    <source>
        <dbReference type="ARBA" id="ARBA00023004"/>
    </source>
</evidence>
<dbReference type="OrthoDB" id="25106at2"/>
<protein>
    <recommendedName>
        <fullName evidence="2">Cytochrome bc1 complex Rieske iron-sulfur subunit</fullName>
    </recommendedName>
    <alternativeName>
        <fullName evidence="8">Cytochrome bc1 reductase complex subunit QcrA</fullName>
    </alternativeName>
</protein>
<dbReference type="STRING" id="546871.SAMN04488543_1090"/>
<comment type="function">
    <text evidence="1">Iron-sulfur subunit of the cytochrome bc1 complex, an essential component of the respiratory electron transport chain required for ATP synthesis. The bc1 complex catalyzes the oxidation of menaquinol and the reduction of cytochrome c in the respiratory chain. The bc1 complex operates through a Q-cycle mechanism that couples electron transfer to generation of the proton gradient that drives ATP synthesis.</text>
</comment>
<dbReference type="InterPro" id="IPR005805">
    <property type="entry name" value="Rieske_Fe-S_prot_C"/>
</dbReference>
<evidence type="ECO:0000256" key="2">
    <source>
        <dbReference type="ARBA" id="ARBA00015816"/>
    </source>
</evidence>
<comment type="cofactor">
    <cofactor evidence="9">
        <name>[2Fe-2S] cluster</name>
        <dbReference type="ChEBI" id="CHEBI:190135"/>
    </cofactor>
</comment>
<evidence type="ECO:0000256" key="8">
    <source>
        <dbReference type="ARBA" id="ARBA00029586"/>
    </source>
</evidence>
<dbReference type="CDD" id="cd03467">
    <property type="entry name" value="Rieske"/>
    <property type="match status" value="1"/>
</dbReference>
<evidence type="ECO:0000256" key="9">
    <source>
        <dbReference type="ARBA" id="ARBA00034078"/>
    </source>
</evidence>
<dbReference type="AlphaFoldDB" id="A0A1H1PII1"/>
<evidence type="ECO:0000256" key="6">
    <source>
        <dbReference type="ARBA" id="ARBA00023014"/>
    </source>
</evidence>
<feature type="domain" description="Rieske" evidence="11">
    <location>
        <begin position="82"/>
        <end position="174"/>
    </location>
</feature>
<dbReference type="FunFam" id="2.102.10.10:FF:000016">
    <property type="entry name" value="Nitrite reductase/ring-hydroxylating ferredoxin subunit"/>
    <property type="match status" value="1"/>
</dbReference>
<dbReference type="PANTHER" id="PTHR10134">
    <property type="entry name" value="CYTOCHROME B-C1 COMPLEX SUBUNIT RIESKE, MITOCHONDRIAL"/>
    <property type="match status" value="1"/>
</dbReference>
<feature type="region of interest" description="Disordered" evidence="10">
    <location>
        <begin position="49"/>
        <end position="74"/>
    </location>
</feature>
<keyword evidence="5" id="KW-0408">Iron</keyword>
<sequence>MPERDPNPFEHGTTRRTVLRAAGLAALAGGGIGVLGACSADGEVAAPAATSAAPSASAASSSAPSSAAPSASASSSAAAPAGASIATADVPVGSGVILKDAKYVVTQPTEGEFKAFSSICTHMGCPVAEVQGETIMCKCHGSQFSIKDGSVVKAPATKPLAEATATVSGDNVVVEA</sequence>
<evidence type="ECO:0000256" key="1">
    <source>
        <dbReference type="ARBA" id="ARBA00002494"/>
    </source>
</evidence>
<dbReference type="InterPro" id="IPR017941">
    <property type="entry name" value="Rieske_2Fe-2S"/>
</dbReference>
<keyword evidence="4" id="KW-0479">Metal-binding</keyword>
<organism evidence="12 13">
    <name type="scientific">Friedmanniella luteola</name>
    <dbReference type="NCBI Taxonomy" id="546871"/>
    <lineage>
        <taxon>Bacteria</taxon>
        <taxon>Bacillati</taxon>
        <taxon>Actinomycetota</taxon>
        <taxon>Actinomycetes</taxon>
        <taxon>Propionibacteriales</taxon>
        <taxon>Nocardioidaceae</taxon>
        <taxon>Friedmanniella</taxon>
    </lineage>
</organism>
<evidence type="ECO:0000256" key="3">
    <source>
        <dbReference type="ARBA" id="ARBA00022714"/>
    </source>
</evidence>
<evidence type="ECO:0000313" key="12">
    <source>
        <dbReference type="EMBL" id="SDS10880.1"/>
    </source>
</evidence>
<dbReference type="PROSITE" id="PS51296">
    <property type="entry name" value="RIESKE"/>
    <property type="match status" value="1"/>
</dbReference>
<proteinExistence type="predicted"/>
<dbReference type="GO" id="GO:0016705">
    <property type="term" value="F:oxidoreductase activity, acting on paired donors, with incorporation or reduction of molecular oxygen"/>
    <property type="evidence" value="ECO:0007669"/>
    <property type="project" value="UniProtKB-ARBA"/>
</dbReference>
<reference evidence="12 13" key="1">
    <citation type="submission" date="2016-10" db="EMBL/GenBank/DDBJ databases">
        <authorList>
            <person name="de Groot N.N."/>
        </authorList>
    </citation>
    <scope>NUCLEOTIDE SEQUENCE [LARGE SCALE GENOMIC DNA]</scope>
    <source>
        <strain evidence="12 13">DSM 21741</strain>
    </source>
</reference>
<evidence type="ECO:0000256" key="7">
    <source>
        <dbReference type="ARBA" id="ARBA00023157"/>
    </source>
</evidence>
<evidence type="ECO:0000256" key="10">
    <source>
        <dbReference type="SAM" id="MobiDB-lite"/>
    </source>
</evidence>
<evidence type="ECO:0000313" key="13">
    <source>
        <dbReference type="Proteomes" id="UP000199092"/>
    </source>
</evidence>
<keyword evidence="7" id="KW-1015">Disulfide bond</keyword>
<dbReference type="GO" id="GO:0046872">
    <property type="term" value="F:metal ion binding"/>
    <property type="evidence" value="ECO:0007669"/>
    <property type="project" value="UniProtKB-KW"/>
</dbReference>
<dbReference type="GO" id="GO:0051537">
    <property type="term" value="F:2 iron, 2 sulfur cluster binding"/>
    <property type="evidence" value="ECO:0007669"/>
    <property type="project" value="UniProtKB-KW"/>
</dbReference>
<dbReference type="GO" id="GO:0004497">
    <property type="term" value="F:monooxygenase activity"/>
    <property type="evidence" value="ECO:0007669"/>
    <property type="project" value="UniProtKB-ARBA"/>
</dbReference>
<dbReference type="PRINTS" id="PR00162">
    <property type="entry name" value="RIESKE"/>
</dbReference>